<dbReference type="PROSITE" id="PS51257">
    <property type="entry name" value="PROKAR_LIPOPROTEIN"/>
    <property type="match status" value="1"/>
</dbReference>
<sequence>MVSNIFKRTTEHSIHFSSISACSSFPMELQALLVLCGIGLVGAAVLLLMGLFSTSGTSYEEAIAQQRRATSELLALAENKNKSKKTSKKANKKLAKKEKKEIVTAATGSEPESEAPAESGVEDDSVPSKPHVEFNPDVVIENPTDNPLNIAMKIRKRGKDPKVKPILINKEDPSCVSDPSTAATPNAEVSNHFEEMHPKDEFELLQSSLEKVAEKNEAKKEEIIEKKEGKAPKQSKGTKATPKQTTSEPAKEEPASEKQNIGEVPLEQRKGKKSEKKIVPETLDIVEEVVPPLNAPQPNELTTDKLLRQALPPAPAPVPSPPAKSKKKKTDQDLLTLM</sequence>
<evidence type="ECO:0000256" key="1">
    <source>
        <dbReference type="SAM" id="MobiDB-lite"/>
    </source>
</evidence>
<feature type="transmembrane region" description="Helical" evidence="2">
    <location>
        <begin position="31"/>
        <end position="52"/>
    </location>
</feature>
<protein>
    <submittedName>
        <fullName evidence="3">Jg10522 protein</fullName>
    </submittedName>
</protein>
<accession>A0A8S4SHV1</accession>
<proteinExistence type="predicted"/>
<evidence type="ECO:0000256" key="2">
    <source>
        <dbReference type="SAM" id="Phobius"/>
    </source>
</evidence>
<dbReference type="Proteomes" id="UP000838756">
    <property type="component" value="Unassembled WGS sequence"/>
</dbReference>
<feature type="compositionally biased region" description="Polar residues" evidence="1">
    <location>
        <begin position="235"/>
        <end position="248"/>
    </location>
</feature>
<gene>
    <name evidence="3" type="primary">jg10522</name>
    <name evidence="3" type="ORF">PAEG_LOCUS23304</name>
</gene>
<feature type="region of interest" description="Disordered" evidence="1">
    <location>
        <begin position="77"/>
        <end position="338"/>
    </location>
</feature>
<comment type="caution">
    <text evidence="3">The sequence shown here is derived from an EMBL/GenBank/DDBJ whole genome shotgun (WGS) entry which is preliminary data.</text>
</comment>
<keyword evidence="2" id="KW-0812">Transmembrane</keyword>
<evidence type="ECO:0000313" key="3">
    <source>
        <dbReference type="EMBL" id="CAH2258287.1"/>
    </source>
</evidence>
<dbReference type="OrthoDB" id="5875463at2759"/>
<keyword evidence="2" id="KW-1133">Transmembrane helix</keyword>
<feature type="non-terminal residue" evidence="3">
    <location>
        <position position="1"/>
    </location>
</feature>
<feature type="compositionally biased region" description="Pro residues" evidence="1">
    <location>
        <begin position="312"/>
        <end position="322"/>
    </location>
</feature>
<keyword evidence="4" id="KW-1185">Reference proteome</keyword>
<dbReference type="AlphaFoldDB" id="A0A8S4SHV1"/>
<feature type="compositionally biased region" description="Basic and acidic residues" evidence="1">
    <location>
        <begin position="191"/>
        <end position="202"/>
    </location>
</feature>
<name>A0A8S4SHV1_9NEOP</name>
<keyword evidence="2" id="KW-0472">Membrane</keyword>
<feature type="compositionally biased region" description="Basic and acidic residues" evidence="1">
    <location>
        <begin position="211"/>
        <end position="231"/>
    </location>
</feature>
<feature type="compositionally biased region" description="Acidic residues" evidence="1">
    <location>
        <begin position="111"/>
        <end position="125"/>
    </location>
</feature>
<reference evidence="3" key="1">
    <citation type="submission" date="2022-03" db="EMBL/GenBank/DDBJ databases">
        <authorList>
            <person name="Lindestad O."/>
        </authorList>
    </citation>
    <scope>NUCLEOTIDE SEQUENCE</scope>
</reference>
<feature type="compositionally biased region" description="Basic residues" evidence="1">
    <location>
        <begin position="82"/>
        <end position="97"/>
    </location>
</feature>
<dbReference type="EMBL" id="CAKXAJ010026143">
    <property type="protein sequence ID" value="CAH2258287.1"/>
    <property type="molecule type" value="Genomic_DNA"/>
</dbReference>
<evidence type="ECO:0000313" key="4">
    <source>
        <dbReference type="Proteomes" id="UP000838756"/>
    </source>
</evidence>
<organism evidence="3 4">
    <name type="scientific">Pararge aegeria aegeria</name>
    <dbReference type="NCBI Taxonomy" id="348720"/>
    <lineage>
        <taxon>Eukaryota</taxon>
        <taxon>Metazoa</taxon>
        <taxon>Ecdysozoa</taxon>
        <taxon>Arthropoda</taxon>
        <taxon>Hexapoda</taxon>
        <taxon>Insecta</taxon>
        <taxon>Pterygota</taxon>
        <taxon>Neoptera</taxon>
        <taxon>Endopterygota</taxon>
        <taxon>Lepidoptera</taxon>
        <taxon>Glossata</taxon>
        <taxon>Ditrysia</taxon>
        <taxon>Papilionoidea</taxon>
        <taxon>Nymphalidae</taxon>
        <taxon>Satyrinae</taxon>
        <taxon>Satyrini</taxon>
        <taxon>Parargina</taxon>
        <taxon>Pararge</taxon>
    </lineage>
</organism>
<feature type="compositionally biased region" description="Polar residues" evidence="1">
    <location>
        <begin position="177"/>
        <end position="189"/>
    </location>
</feature>